<organism evidence="7 8">
    <name type="scientific">Lacrimispora xylanisolvens</name>
    <dbReference type="NCBI Taxonomy" id="384636"/>
    <lineage>
        <taxon>Bacteria</taxon>
        <taxon>Bacillati</taxon>
        <taxon>Bacillota</taxon>
        <taxon>Clostridia</taxon>
        <taxon>Lachnospirales</taxon>
        <taxon>Lachnospiraceae</taxon>
        <taxon>Lacrimispora</taxon>
    </lineage>
</organism>
<dbReference type="PANTHER" id="PTHR30204">
    <property type="entry name" value="REDOX-CYCLING DRUG-SENSING TRANSCRIPTIONAL ACTIVATOR SOXR"/>
    <property type="match status" value="1"/>
</dbReference>
<sequence length="276" mass="32691">MQLTIGQMAKLNNVTEQTLRLYDKMGLLVPVSRDDENGYRFYDIKQSAQLDMIQYMKSLGMQLKDIKEQLDNLYIPNIKNILRQKQRQIEEETEKLKYQKRAVERTIESLERYESAPKDGTILLEYIGSRTMYFIDSKVNIYDYDIDTYEKILREFKESLIAVHLPQIYFCNAGTILRQENLIQSRFISTEVFVFVDHDVLAEELTTKIPANNYLCIYCDSFQKEKEYAMRLLDQIETKGYQINGDYLCEVITELPIISHKERGMYLRLQIPIKFC</sequence>
<name>A0A2S6HQ39_9FIRM</name>
<comment type="caution">
    <text evidence="7">The sequence shown here is derived from an EMBL/GenBank/DDBJ whole genome shotgun (WGS) entry which is preliminary data.</text>
</comment>
<dbReference type="GO" id="GO:0003700">
    <property type="term" value="F:DNA-binding transcription factor activity"/>
    <property type="evidence" value="ECO:0007669"/>
    <property type="project" value="InterPro"/>
</dbReference>
<keyword evidence="1" id="KW-0678">Repressor</keyword>
<keyword evidence="2" id="KW-0805">Transcription regulation</keyword>
<keyword evidence="5" id="KW-0175">Coiled coil</keyword>
<evidence type="ECO:0000313" key="7">
    <source>
        <dbReference type="EMBL" id="PPK79685.1"/>
    </source>
</evidence>
<evidence type="ECO:0000256" key="5">
    <source>
        <dbReference type="SAM" id="Coils"/>
    </source>
</evidence>
<protein>
    <submittedName>
        <fullName evidence="7">DNA-binding transcriptional MerR regulator</fullName>
    </submittedName>
</protein>
<dbReference type="Gene3D" id="1.10.1660.10">
    <property type="match status" value="1"/>
</dbReference>
<keyword evidence="4" id="KW-0804">Transcription</keyword>
<keyword evidence="3 7" id="KW-0238">DNA-binding</keyword>
<dbReference type="Proteomes" id="UP000237749">
    <property type="component" value="Unassembled WGS sequence"/>
</dbReference>
<dbReference type="AlphaFoldDB" id="A0A2S6HQ39"/>
<accession>A0A2S6HQ39</accession>
<dbReference type="PANTHER" id="PTHR30204:SF69">
    <property type="entry name" value="MERR-FAMILY TRANSCRIPTIONAL REGULATOR"/>
    <property type="match status" value="1"/>
</dbReference>
<gene>
    <name evidence="7" type="ORF">BXY41_109164</name>
</gene>
<proteinExistence type="predicted"/>
<dbReference type="InterPro" id="IPR009061">
    <property type="entry name" value="DNA-bd_dom_put_sf"/>
</dbReference>
<evidence type="ECO:0000256" key="2">
    <source>
        <dbReference type="ARBA" id="ARBA00023015"/>
    </source>
</evidence>
<dbReference type="SMART" id="SM00422">
    <property type="entry name" value="HTH_MERR"/>
    <property type="match status" value="1"/>
</dbReference>
<evidence type="ECO:0000256" key="1">
    <source>
        <dbReference type="ARBA" id="ARBA00022491"/>
    </source>
</evidence>
<reference evidence="7 8" key="1">
    <citation type="submission" date="2018-02" db="EMBL/GenBank/DDBJ databases">
        <title>Genomic Encyclopedia of Archaeal and Bacterial Type Strains, Phase II (KMG-II): from individual species to whole genera.</title>
        <authorList>
            <person name="Goeker M."/>
        </authorList>
    </citation>
    <scope>NUCLEOTIDE SEQUENCE [LARGE SCALE GENOMIC DNA]</scope>
    <source>
        <strain evidence="7 8">DSM 3808</strain>
    </source>
</reference>
<dbReference type="GO" id="GO:0003677">
    <property type="term" value="F:DNA binding"/>
    <property type="evidence" value="ECO:0007669"/>
    <property type="project" value="UniProtKB-KW"/>
</dbReference>
<dbReference type="EMBL" id="PTJA01000009">
    <property type="protein sequence ID" value="PPK79685.1"/>
    <property type="molecule type" value="Genomic_DNA"/>
</dbReference>
<keyword evidence="8" id="KW-1185">Reference proteome</keyword>
<dbReference type="InterPro" id="IPR047057">
    <property type="entry name" value="MerR_fam"/>
</dbReference>
<dbReference type="Pfam" id="PF13411">
    <property type="entry name" value="MerR_1"/>
    <property type="match status" value="1"/>
</dbReference>
<dbReference type="SUPFAM" id="SSF46955">
    <property type="entry name" value="Putative DNA-binding domain"/>
    <property type="match status" value="1"/>
</dbReference>
<evidence type="ECO:0000256" key="4">
    <source>
        <dbReference type="ARBA" id="ARBA00023163"/>
    </source>
</evidence>
<dbReference type="InterPro" id="IPR000551">
    <property type="entry name" value="MerR-type_HTH_dom"/>
</dbReference>
<evidence type="ECO:0000259" key="6">
    <source>
        <dbReference type="PROSITE" id="PS50937"/>
    </source>
</evidence>
<evidence type="ECO:0000256" key="3">
    <source>
        <dbReference type="ARBA" id="ARBA00023125"/>
    </source>
</evidence>
<dbReference type="PROSITE" id="PS50937">
    <property type="entry name" value="HTH_MERR_2"/>
    <property type="match status" value="1"/>
</dbReference>
<evidence type="ECO:0000313" key="8">
    <source>
        <dbReference type="Proteomes" id="UP000237749"/>
    </source>
</evidence>
<feature type="domain" description="HTH merR-type" evidence="6">
    <location>
        <begin position="1"/>
        <end position="72"/>
    </location>
</feature>
<dbReference type="CDD" id="cd01107">
    <property type="entry name" value="HTH_BmrR"/>
    <property type="match status" value="1"/>
</dbReference>
<feature type="coiled-coil region" evidence="5">
    <location>
        <begin position="75"/>
        <end position="102"/>
    </location>
</feature>